<feature type="domain" description="Metalloprotease TldD/E N-terminal" evidence="5">
    <location>
        <begin position="38"/>
        <end position="100"/>
    </location>
</feature>
<evidence type="ECO:0000313" key="7">
    <source>
        <dbReference type="EMBL" id="BBA95586.1"/>
    </source>
</evidence>
<feature type="domain" description="Metalloprotease TldD/E C-terminal" evidence="6">
    <location>
        <begin position="260"/>
        <end position="489"/>
    </location>
</feature>
<evidence type="ECO:0000259" key="6">
    <source>
        <dbReference type="Pfam" id="PF19289"/>
    </source>
</evidence>
<reference evidence="7 8" key="3">
    <citation type="journal article" date="2011" name="Nat. Chem. Biol.">
        <title>Reveromycin A biosynthesis uses RevG and RevJ for stereospecific spiroacetal formation.</title>
        <authorList>
            <person name="Takahashi S."/>
            <person name="Toyoda A."/>
            <person name="Sekiyama Y."/>
            <person name="Takagi H."/>
            <person name="Nogawa T."/>
            <person name="Uramoto M."/>
            <person name="Suzuki R."/>
            <person name="Koshino H."/>
            <person name="Kumano T."/>
            <person name="Panthee S."/>
            <person name="Dairi T."/>
            <person name="Ishikawa J."/>
            <person name="Ikeda H."/>
            <person name="Sakaki Y."/>
            <person name="Osada H."/>
        </authorList>
    </citation>
    <scope>NUCLEOTIDE SEQUENCE [LARGE SCALE GENOMIC DNA]</scope>
    <source>
        <strain evidence="7 8">SN-593</strain>
    </source>
</reference>
<reference evidence="7 8" key="4">
    <citation type="journal article" date="2020" name="Sci. Rep.">
        <title>beta-carboline chemical signals induce reveromycin production through a LuxR family regulator in Streptomyces sp. SN-593.</title>
        <authorList>
            <person name="Panthee S."/>
            <person name="Kito N."/>
            <person name="Hayashi T."/>
            <person name="Shimizu T."/>
            <person name="Ishikawa J."/>
            <person name="Hamamoto H."/>
            <person name="Osada H."/>
            <person name="Takahashi S."/>
        </authorList>
    </citation>
    <scope>NUCLEOTIDE SEQUENCE [LARGE SCALE GENOMIC DNA]</scope>
    <source>
        <strain evidence="7 8">SN-593</strain>
    </source>
</reference>
<dbReference type="Gene3D" id="3.30.2290.10">
    <property type="entry name" value="PmbA/TldD superfamily"/>
    <property type="match status" value="1"/>
</dbReference>
<dbReference type="InterPro" id="IPR002510">
    <property type="entry name" value="Metalloprtase-TldD/E_N"/>
</dbReference>
<keyword evidence="3" id="KW-0378">Hydrolase</keyword>
<dbReference type="PANTHER" id="PTHR30624">
    <property type="entry name" value="UNCHARACTERIZED PROTEIN TLDD AND PMBA"/>
    <property type="match status" value="1"/>
</dbReference>
<dbReference type="SUPFAM" id="SSF111283">
    <property type="entry name" value="Putative modulator of DNA gyrase, PmbA/TldD"/>
    <property type="match status" value="1"/>
</dbReference>
<keyword evidence="2" id="KW-0645">Protease</keyword>
<dbReference type="Proteomes" id="UP000595703">
    <property type="component" value="Chromosome"/>
</dbReference>
<organism evidence="7 8">
    <name type="scientific">Actinacidiphila reveromycinica</name>
    <dbReference type="NCBI Taxonomy" id="659352"/>
    <lineage>
        <taxon>Bacteria</taxon>
        <taxon>Bacillati</taxon>
        <taxon>Actinomycetota</taxon>
        <taxon>Actinomycetes</taxon>
        <taxon>Kitasatosporales</taxon>
        <taxon>Streptomycetaceae</taxon>
        <taxon>Actinacidiphila</taxon>
    </lineage>
</organism>
<dbReference type="RefSeq" id="WP_202232097.1">
    <property type="nucleotide sequence ID" value="NZ_AP018365.1"/>
</dbReference>
<protein>
    <submittedName>
        <fullName evidence="7">Putative TldD/PmbA family protein</fullName>
    </submittedName>
</protein>
<dbReference type="InterPro" id="IPR036059">
    <property type="entry name" value="TldD/PmbA_sf"/>
</dbReference>
<accession>A0A7U3UN24</accession>
<evidence type="ECO:0000256" key="2">
    <source>
        <dbReference type="ARBA" id="ARBA00022670"/>
    </source>
</evidence>
<evidence type="ECO:0000256" key="4">
    <source>
        <dbReference type="ARBA" id="ARBA00023049"/>
    </source>
</evidence>
<evidence type="ECO:0000256" key="3">
    <source>
        <dbReference type="ARBA" id="ARBA00022801"/>
    </source>
</evidence>
<reference evidence="7 8" key="1">
    <citation type="journal article" date="2010" name="J. Bacteriol.">
        <title>Biochemical characterization of a novel indole prenyltransferase from Streptomyces sp. SN-593.</title>
        <authorList>
            <person name="Takahashi S."/>
            <person name="Takagi H."/>
            <person name="Toyoda A."/>
            <person name="Uramoto M."/>
            <person name="Nogawa T."/>
            <person name="Ueki M."/>
            <person name="Sakaki Y."/>
            <person name="Osada H."/>
        </authorList>
    </citation>
    <scope>NUCLEOTIDE SEQUENCE [LARGE SCALE GENOMIC DNA]</scope>
    <source>
        <strain evidence="7 8">SN-593</strain>
    </source>
</reference>
<dbReference type="GO" id="GO:0008237">
    <property type="term" value="F:metallopeptidase activity"/>
    <property type="evidence" value="ECO:0007669"/>
    <property type="project" value="UniProtKB-KW"/>
</dbReference>
<evidence type="ECO:0000313" key="8">
    <source>
        <dbReference type="Proteomes" id="UP000595703"/>
    </source>
</evidence>
<keyword evidence="4" id="KW-0482">Metalloprotease</keyword>
<dbReference type="PANTHER" id="PTHR30624:SF4">
    <property type="entry name" value="METALLOPROTEASE TLDD"/>
    <property type="match status" value="1"/>
</dbReference>
<dbReference type="InterPro" id="IPR045569">
    <property type="entry name" value="Metalloprtase-TldD/E_C"/>
</dbReference>
<dbReference type="InterPro" id="IPR051463">
    <property type="entry name" value="Peptidase_U62_metallo"/>
</dbReference>
<proteinExistence type="inferred from homology"/>
<reference evidence="7 8" key="2">
    <citation type="journal article" date="2011" name="J. Antibiot.">
        <title>Furaquinocins I and J: novel polyketide isoprenoid hybrid compounds from Streptomyces reveromyceticus SN-593.</title>
        <authorList>
            <person name="Panthee S."/>
            <person name="Takahashi S."/>
            <person name="Takagi H."/>
            <person name="Nogawa T."/>
            <person name="Oowada E."/>
            <person name="Uramoto M."/>
            <person name="Osada H."/>
        </authorList>
    </citation>
    <scope>NUCLEOTIDE SEQUENCE [LARGE SCALE GENOMIC DNA]</scope>
    <source>
        <strain evidence="7 8">SN-593</strain>
    </source>
</reference>
<name>A0A7U3UN24_9ACTN</name>
<gene>
    <name evidence="7" type="ORF">RVR_500</name>
</gene>
<dbReference type="Pfam" id="PF19289">
    <property type="entry name" value="PmbA_TldD_3rd"/>
    <property type="match status" value="1"/>
</dbReference>
<evidence type="ECO:0000259" key="5">
    <source>
        <dbReference type="Pfam" id="PF01523"/>
    </source>
</evidence>
<dbReference type="EMBL" id="AP018365">
    <property type="protein sequence ID" value="BBA95586.1"/>
    <property type="molecule type" value="Genomic_DNA"/>
</dbReference>
<dbReference type="GO" id="GO:0006508">
    <property type="term" value="P:proteolysis"/>
    <property type="evidence" value="ECO:0007669"/>
    <property type="project" value="UniProtKB-KW"/>
</dbReference>
<sequence length="491" mass="50110">MTDLHRAAGAGGLADALGDPALARRVLDRALAGRAAWAEVYHEVRTDGSVTMNDGERTSRSASLTEGVGLRAVGPAGTCNVYGPAPDPAALLRLAERAADAYDALAGGGAPGEPPTAPAGRPESAARLWADANPADANPWADARWDETLDLGRLEAHAAAALAAATETDTDGVRVRATTWSRSVVVVNSLDGRARWTTRGTRFAVDAFARRGADRRRGRANHCSDLPVGAIDAAPAQDAGRRAAAQAHRVLGTSAAPPAAVPVVLAPAAAALLVHELLGHPCEADMVAGGTSPLRPSGPAPALDSCVTVLDGCPPQGGWGRADRDDEGTPNAETVVIDRGVPSGVLTDRASAEAHGWALTGNGRRQSYAHPVLPRVSGTRLAAGTSSADALVAGLGDGLWVLAAQGGSVNARTGMLTIDVKEARLVRGGVPGERVSATAVAAHARDVLRGIRAVADDPLTCPMICGKHGQWIPVAAQAPSVLVERMQTVGG</sequence>
<dbReference type="KEGG" id="arev:RVR_500"/>
<keyword evidence="8" id="KW-1185">Reference proteome</keyword>
<comment type="similarity">
    <text evidence="1">Belongs to the peptidase U62 family.</text>
</comment>
<dbReference type="AlphaFoldDB" id="A0A7U3UN24"/>
<dbReference type="GO" id="GO:0005829">
    <property type="term" value="C:cytosol"/>
    <property type="evidence" value="ECO:0007669"/>
    <property type="project" value="TreeGrafter"/>
</dbReference>
<evidence type="ECO:0000256" key="1">
    <source>
        <dbReference type="ARBA" id="ARBA00005836"/>
    </source>
</evidence>
<dbReference type="Pfam" id="PF01523">
    <property type="entry name" value="PmbA_TldD_1st"/>
    <property type="match status" value="1"/>
</dbReference>
<dbReference type="InterPro" id="IPR035068">
    <property type="entry name" value="TldD/PmbA_N"/>
</dbReference>